<dbReference type="AlphaFoldDB" id="A0A553C7V3"/>
<dbReference type="Proteomes" id="UP000318585">
    <property type="component" value="Unassembled WGS sequence"/>
</dbReference>
<keyword evidence="1" id="KW-0812">Transmembrane</keyword>
<feature type="transmembrane region" description="Helical" evidence="1">
    <location>
        <begin position="68"/>
        <end position="85"/>
    </location>
</feature>
<proteinExistence type="predicted"/>
<dbReference type="RefSeq" id="WP_143391803.1">
    <property type="nucleotide sequence ID" value="NZ_VJZQ01000031.1"/>
</dbReference>
<keyword evidence="3" id="KW-1185">Reference proteome</keyword>
<evidence type="ECO:0000313" key="3">
    <source>
        <dbReference type="Proteomes" id="UP000318585"/>
    </source>
</evidence>
<keyword evidence="1" id="KW-0472">Membrane</keyword>
<dbReference type="EMBL" id="VJZR01000013">
    <property type="protein sequence ID" value="TRX16543.1"/>
    <property type="molecule type" value="Genomic_DNA"/>
</dbReference>
<sequence length="92" mass="10797">MKNIIFTEKKYRSTFGNIVSLLAIVISIYNFIYPGTEGWGWLICINLCFYAILILCVDFIFQKLYHNYIIINSIEILAIIIIYKLNYLTTTD</sequence>
<reference evidence="2 3" key="1">
    <citation type="submission" date="2019-07" db="EMBL/GenBank/DDBJ databases">
        <title>Novel species of Flavobacterium.</title>
        <authorList>
            <person name="Liu Q."/>
            <person name="Xin Y.-H."/>
        </authorList>
    </citation>
    <scope>NUCLEOTIDE SEQUENCE [LARGE SCALE GENOMIC DNA]</scope>
    <source>
        <strain evidence="2 3">LB3P56</strain>
    </source>
</reference>
<comment type="caution">
    <text evidence="2">The sequence shown here is derived from an EMBL/GenBank/DDBJ whole genome shotgun (WGS) entry which is preliminary data.</text>
</comment>
<protein>
    <submittedName>
        <fullName evidence="2">Uncharacterized protein</fullName>
    </submittedName>
</protein>
<accession>A0A553C7V3</accession>
<name>A0A553C7V3_9FLAO</name>
<dbReference type="OrthoDB" id="9799090at2"/>
<feature type="transmembrane region" description="Helical" evidence="1">
    <location>
        <begin position="12"/>
        <end position="32"/>
    </location>
</feature>
<keyword evidence="1" id="KW-1133">Transmembrane helix</keyword>
<feature type="transmembrane region" description="Helical" evidence="1">
    <location>
        <begin position="38"/>
        <end position="61"/>
    </location>
</feature>
<evidence type="ECO:0000256" key="1">
    <source>
        <dbReference type="SAM" id="Phobius"/>
    </source>
</evidence>
<organism evidence="2 3">
    <name type="scientific">Flavobacterium franklandianum</name>
    <dbReference type="NCBI Taxonomy" id="2594430"/>
    <lineage>
        <taxon>Bacteria</taxon>
        <taxon>Pseudomonadati</taxon>
        <taxon>Bacteroidota</taxon>
        <taxon>Flavobacteriia</taxon>
        <taxon>Flavobacteriales</taxon>
        <taxon>Flavobacteriaceae</taxon>
        <taxon>Flavobacterium</taxon>
    </lineage>
</organism>
<gene>
    <name evidence="2" type="ORF">FNW17_13295</name>
</gene>
<evidence type="ECO:0000313" key="2">
    <source>
        <dbReference type="EMBL" id="TRX16543.1"/>
    </source>
</evidence>